<evidence type="ECO:0000313" key="2">
    <source>
        <dbReference type="EMBL" id="SHI46171.1"/>
    </source>
</evidence>
<evidence type="ECO:0000256" key="1">
    <source>
        <dbReference type="SAM" id="SignalP"/>
    </source>
</evidence>
<sequence>MISLFMLLLSVFSIHAEENLQERYFRNLRYNHVSPHVDIKGIHEIDAQEAARSAHYVFKYTADNQLAEIINHNYHRIKRHPLATIGAYRTVFSYDTNSETRMFFDINGNRMTNDRGVYKEVYTYDKKGFKYALDFYDENDQPMNSNWNISTYRWSKNKKLVIEKRYDLGNTLMDISPYFEFGITGILYRKDGSPKCNYNLNEQLKITANNVGVASYSDVYDQNGNHVEFSYQDEKGKLTNNQWKYAKAVQQFNDKGELVHIQRYDKDGKLLGDVNFPAPSAIKIAPSVSKKDSLEIKEKALGYLIALQELKPELMSSVFHPDLAKRTFRNDWKTKKDSIHETTYKEMVSFAESWNKSGTKFPPKPSNQAIILDVYHRIATVKLVSDNWVEYLHLVKTNEQWNIINLLWQYKNINRYPKGR</sequence>
<dbReference type="InterPro" id="IPR039437">
    <property type="entry name" value="FrzH/put_lumazine-bd"/>
</dbReference>
<dbReference type="RefSeq" id="WP_170864543.1">
    <property type="nucleotide sequence ID" value="NZ_FQYP01000001.1"/>
</dbReference>
<feature type="chain" id="PRO_5012070476" evidence="1">
    <location>
        <begin position="17"/>
        <end position="420"/>
    </location>
</feature>
<proteinExistence type="predicted"/>
<keyword evidence="3" id="KW-1185">Reference proteome</keyword>
<dbReference type="AlphaFoldDB" id="A0A1M6BBP4"/>
<keyword evidence="1" id="KW-0732">Signal</keyword>
<feature type="signal peptide" evidence="1">
    <location>
        <begin position="1"/>
        <end position="16"/>
    </location>
</feature>
<protein>
    <submittedName>
        <fullName evidence="2">Putative lumazine-binding</fullName>
    </submittedName>
</protein>
<dbReference type="EMBL" id="FQYP01000001">
    <property type="protein sequence ID" value="SHI46171.1"/>
    <property type="molecule type" value="Genomic_DNA"/>
</dbReference>
<reference evidence="3" key="1">
    <citation type="submission" date="2016-11" db="EMBL/GenBank/DDBJ databases">
        <authorList>
            <person name="Varghese N."/>
            <person name="Submissions S."/>
        </authorList>
    </citation>
    <scope>NUCLEOTIDE SEQUENCE [LARGE SCALE GENOMIC DNA]</scope>
    <source>
        <strain evidence="3">DSM 22623</strain>
    </source>
</reference>
<dbReference type="InterPro" id="IPR032710">
    <property type="entry name" value="NTF2-like_dom_sf"/>
</dbReference>
<dbReference type="Pfam" id="PF12893">
    <property type="entry name" value="Lumazine_bd_2"/>
    <property type="match status" value="1"/>
</dbReference>
<dbReference type="SUPFAM" id="SSF54427">
    <property type="entry name" value="NTF2-like"/>
    <property type="match status" value="1"/>
</dbReference>
<name>A0A1M6BBP4_9FLAO</name>
<dbReference type="STRING" id="570521.SAMN04488508_101733"/>
<organism evidence="2 3">
    <name type="scientific">Aquimarina spongiae</name>
    <dbReference type="NCBI Taxonomy" id="570521"/>
    <lineage>
        <taxon>Bacteria</taxon>
        <taxon>Pseudomonadati</taxon>
        <taxon>Bacteroidota</taxon>
        <taxon>Flavobacteriia</taxon>
        <taxon>Flavobacteriales</taxon>
        <taxon>Flavobacteriaceae</taxon>
        <taxon>Aquimarina</taxon>
    </lineage>
</organism>
<dbReference type="Proteomes" id="UP000184432">
    <property type="component" value="Unassembled WGS sequence"/>
</dbReference>
<gene>
    <name evidence="2" type="ORF">SAMN04488508_101733</name>
</gene>
<accession>A0A1M6BBP4</accession>
<evidence type="ECO:0000313" key="3">
    <source>
        <dbReference type="Proteomes" id="UP000184432"/>
    </source>
</evidence>
<dbReference type="Gene3D" id="3.10.450.50">
    <property type="match status" value="1"/>
</dbReference>